<organism evidence="3 4">
    <name type="scientific">Collichthys lucidus</name>
    <name type="common">Big head croaker</name>
    <name type="synonym">Sciaena lucida</name>
    <dbReference type="NCBI Taxonomy" id="240159"/>
    <lineage>
        <taxon>Eukaryota</taxon>
        <taxon>Metazoa</taxon>
        <taxon>Chordata</taxon>
        <taxon>Craniata</taxon>
        <taxon>Vertebrata</taxon>
        <taxon>Euteleostomi</taxon>
        <taxon>Actinopterygii</taxon>
        <taxon>Neopterygii</taxon>
        <taxon>Teleostei</taxon>
        <taxon>Neoteleostei</taxon>
        <taxon>Acanthomorphata</taxon>
        <taxon>Eupercaria</taxon>
        <taxon>Sciaenidae</taxon>
        <taxon>Collichthys</taxon>
    </lineage>
</organism>
<dbReference type="AlphaFoldDB" id="A0A4U5UTK6"/>
<dbReference type="EMBL" id="CM014087">
    <property type="protein sequence ID" value="TKS76975.1"/>
    <property type="molecule type" value="Genomic_DNA"/>
</dbReference>
<evidence type="ECO:0000256" key="1">
    <source>
        <dbReference type="SAM" id="MobiDB-lite"/>
    </source>
</evidence>
<dbReference type="Proteomes" id="UP000298787">
    <property type="component" value="Chromosome 10"/>
</dbReference>
<proteinExistence type="predicted"/>
<sequence length="222" mass="24190">MVCQPAEDSQGHQRSCHPDALAKHGVPFDWQPNENGPGGQEREIRIDRRWEIKNTKQAGREQGTKVTVANGQTIFERASRPDGRATTAKAVVVTGEIPALYVTFKCKAGGMLLIIINQGVILVEVPSLSDPAVYVSKVRLVGFHHEAMSSEEPHPVMYEADKCVTTAESRASSVNTLSKGLLTFIDSGQRNVFHSMTLSKYSATVMAATILALALLTLLLDF</sequence>
<keyword evidence="4" id="KW-1185">Reference proteome</keyword>
<reference evidence="3 4" key="1">
    <citation type="submission" date="2019-01" db="EMBL/GenBank/DDBJ databases">
        <title>Genome Assembly of Collichthys lucidus.</title>
        <authorList>
            <person name="Cai M."/>
            <person name="Xiao S."/>
        </authorList>
    </citation>
    <scope>NUCLEOTIDE SEQUENCE [LARGE SCALE GENOMIC DNA]</scope>
    <source>
        <strain evidence="3">JT15FE1705JMU</strain>
        <tissue evidence="3">Muscle</tissue>
    </source>
</reference>
<evidence type="ECO:0000313" key="3">
    <source>
        <dbReference type="EMBL" id="TKS76975.1"/>
    </source>
</evidence>
<evidence type="ECO:0000313" key="4">
    <source>
        <dbReference type="Proteomes" id="UP000298787"/>
    </source>
</evidence>
<protein>
    <submittedName>
        <fullName evidence="3">Uncharacterized protein</fullName>
    </submittedName>
</protein>
<keyword evidence="2" id="KW-0472">Membrane</keyword>
<keyword evidence="2" id="KW-1133">Transmembrane helix</keyword>
<evidence type="ECO:0000256" key="2">
    <source>
        <dbReference type="SAM" id="Phobius"/>
    </source>
</evidence>
<name>A0A4U5UTK6_COLLU</name>
<feature type="region of interest" description="Disordered" evidence="1">
    <location>
        <begin position="1"/>
        <end position="42"/>
    </location>
</feature>
<keyword evidence="2" id="KW-0812">Transmembrane</keyword>
<feature type="transmembrane region" description="Helical" evidence="2">
    <location>
        <begin position="201"/>
        <end position="220"/>
    </location>
</feature>
<accession>A0A4U5UTK6</accession>
<gene>
    <name evidence="3" type="ORF">D9C73_011065</name>
</gene>